<evidence type="ECO:0000313" key="1">
    <source>
        <dbReference type="EMBL" id="QQU58012.1"/>
    </source>
</evidence>
<accession>A0ABX7DDF8</accession>
<sequence>MKKAILSDALQLSILDDLYAIHPLTPTWHGFVARFGHPEDLRLVANVRQLIRDGLITSNAVAEKDESEYIRVSRLQLTANGHQFIADNPPYHKS</sequence>
<keyword evidence="1" id="KW-0614">Plasmid</keyword>
<reference evidence="1 2" key="1">
    <citation type="submission" date="2021-01" db="EMBL/GenBank/DDBJ databases">
        <title>FDA dAtabase for Regulatory Grade micrObial Sequences (FDA-ARGOS): Supporting development and validation of Infectious Disease Dx tests.</title>
        <authorList>
            <person name="Blissenbach B."/>
            <person name="Krut O."/>
            <person name="Tallon L."/>
            <person name="Sadzewicz L."/>
            <person name="Zhao X."/>
            <person name="Boylan J."/>
            <person name="Ott S."/>
            <person name="Bowen H."/>
            <person name="Vavikolanu K."/>
            <person name="Mehta A."/>
            <person name="Aluvathingal J."/>
            <person name="Nadendla S."/>
            <person name="Yan Y."/>
            <person name="Sichtig H."/>
        </authorList>
    </citation>
    <scope>NUCLEOTIDE SEQUENCE [LARGE SCALE GENOMIC DNA]</scope>
    <source>
        <strain evidence="1 2">FDAARGOS_1081</strain>
        <plasmid evidence="1 2">unnamed</plasmid>
    </source>
</reference>
<proteinExistence type="predicted"/>
<evidence type="ECO:0008006" key="3">
    <source>
        <dbReference type="Google" id="ProtNLM"/>
    </source>
</evidence>
<dbReference type="EMBL" id="CP068149">
    <property type="protein sequence ID" value="QQU58012.1"/>
    <property type="molecule type" value="Genomic_DNA"/>
</dbReference>
<keyword evidence="2" id="KW-1185">Reference proteome</keyword>
<evidence type="ECO:0000313" key="2">
    <source>
        <dbReference type="Proteomes" id="UP000595237"/>
    </source>
</evidence>
<gene>
    <name evidence="1" type="ORF">I6I38_24855</name>
</gene>
<dbReference type="Proteomes" id="UP000595237">
    <property type="component" value="Plasmid unnamed"/>
</dbReference>
<geneLocation type="plasmid" evidence="1 2">
    <name>unnamed</name>
</geneLocation>
<name>A0ABX7DDF8_SERLI</name>
<organism evidence="1 2">
    <name type="scientific">Serratia liquefaciens</name>
    <dbReference type="NCBI Taxonomy" id="614"/>
    <lineage>
        <taxon>Bacteria</taxon>
        <taxon>Pseudomonadati</taxon>
        <taxon>Pseudomonadota</taxon>
        <taxon>Gammaproteobacteria</taxon>
        <taxon>Enterobacterales</taxon>
        <taxon>Yersiniaceae</taxon>
        <taxon>Serratia</taxon>
    </lineage>
</organism>
<dbReference type="RefSeq" id="WP_201896558.1">
    <property type="nucleotide sequence ID" value="NZ_CP068149.1"/>
</dbReference>
<protein>
    <recommendedName>
        <fullName evidence="3">MarR family transcriptional regulator</fullName>
    </recommendedName>
</protein>